<keyword evidence="1" id="KW-0732">Signal</keyword>
<keyword evidence="3" id="KW-1185">Reference proteome</keyword>
<organism evidence="2 3">
    <name type="scientific">Elysia crispata</name>
    <name type="common">lettuce slug</name>
    <dbReference type="NCBI Taxonomy" id="231223"/>
    <lineage>
        <taxon>Eukaryota</taxon>
        <taxon>Metazoa</taxon>
        <taxon>Spiralia</taxon>
        <taxon>Lophotrochozoa</taxon>
        <taxon>Mollusca</taxon>
        <taxon>Gastropoda</taxon>
        <taxon>Heterobranchia</taxon>
        <taxon>Euthyneura</taxon>
        <taxon>Panpulmonata</taxon>
        <taxon>Sacoglossa</taxon>
        <taxon>Placobranchoidea</taxon>
        <taxon>Plakobranchidae</taxon>
        <taxon>Elysia</taxon>
    </lineage>
</organism>
<dbReference type="AlphaFoldDB" id="A0AAE1DJY9"/>
<sequence length="206" mass="23314">MLSGSKLGLAAMLSGSKLVLAAMSIRNAKEPFKLGDNPEEEIGMKTEQLSFCEVKKYVAIVFWLEQALHTSLYLPHVVLEYLVLDYYRQGEIMPVCLSAPLFLWYSHGSPSTRFYITKSIFNDLDSQFLITMLSESQNIFPLFCPLVNRRVYPKLKSQATDTMTPFQSGQSVIINIEQYISKLDSTDMGGQEIPPRVTGQITEWLV</sequence>
<evidence type="ECO:0000256" key="1">
    <source>
        <dbReference type="SAM" id="SignalP"/>
    </source>
</evidence>
<protein>
    <submittedName>
        <fullName evidence="2">Uncharacterized protein</fullName>
    </submittedName>
</protein>
<accession>A0AAE1DJY9</accession>
<dbReference type="EMBL" id="JAWDGP010003536">
    <property type="protein sequence ID" value="KAK3773431.1"/>
    <property type="molecule type" value="Genomic_DNA"/>
</dbReference>
<name>A0AAE1DJY9_9GAST</name>
<feature type="chain" id="PRO_5041972344" evidence="1">
    <location>
        <begin position="22"/>
        <end position="206"/>
    </location>
</feature>
<gene>
    <name evidence="2" type="ORF">RRG08_007920</name>
</gene>
<evidence type="ECO:0000313" key="2">
    <source>
        <dbReference type="EMBL" id="KAK3773431.1"/>
    </source>
</evidence>
<reference evidence="2" key="1">
    <citation type="journal article" date="2023" name="G3 (Bethesda)">
        <title>A reference genome for the long-term kleptoplast-retaining sea slug Elysia crispata morphotype clarki.</title>
        <authorList>
            <person name="Eastman K.E."/>
            <person name="Pendleton A.L."/>
            <person name="Shaikh M.A."/>
            <person name="Suttiyut T."/>
            <person name="Ogas R."/>
            <person name="Tomko P."/>
            <person name="Gavelis G."/>
            <person name="Widhalm J.R."/>
            <person name="Wisecaver J.H."/>
        </authorList>
    </citation>
    <scope>NUCLEOTIDE SEQUENCE</scope>
    <source>
        <strain evidence="2">ECLA1</strain>
    </source>
</reference>
<comment type="caution">
    <text evidence="2">The sequence shown here is derived from an EMBL/GenBank/DDBJ whole genome shotgun (WGS) entry which is preliminary data.</text>
</comment>
<proteinExistence type="predicted"/>
<dbReference type="Proteomes" id="UP001283361">
    <property type="component" value="Unassembled WGS sequence"/>
</dbReference>
<feature type="signal peptide" evidence="1">
    <location>
        <begin position="1"/>
        <end position="21"/>
    </location>
</feature>
<evidence type="ECO:0000313" key="3">
    <source>
        <dbReference type="Proteomes" id="UP001283361"/>
    </source>
</evidence>